<dbReference type="AlphaFoldDB" id="A0A5N7CBY2"/>
<sequence length="184" mass="20928">MFSILYKTLHRRRVEDIPRGLSRSTILQAFHQHQLMIRALHPGYHITATHPIDSDTTAFSVRNPESNVVTKCSLTSLDNGLGAEIEVGLGMEISCQWTIHSWNEDEDSKISSSIAKQTAENTTTIRRRITLDSQALNDMYLVEETTFMLLKPFDRWAQTNSDRSKALEHILVLLGRMESGETEI</sequence>
<reference evidence="1" key="1">
    <citation type="submission" date="2019-04" db="EMBL/GenBank/DDBJ databases">
        <title>Friends and foes A comparative genomics studyof 23 Aspergillus species from section Flavi.</title>
        <authorList>
            <consortium name="DOE Joint Genome Institute"/>
            <person name="Kjaerbolling I."/>
            <person name="Vesth T."/>
            <person name="Frisvad J.C."/>
            <person name="Nybo J.L."/>
            <person name="Theobald S."/>
            <person name="Kildgaard S."/>
            <person name="Isbrandt T."/>
            <person name="Kuo A."/>
            <person name="Sato A."/>
            <person name="Lyhne E.K."/>
            <person name="Kogle M.E."/>
            <person name="Wiebenga A."/>
            <person name="Kun R.S."/>
            <person name="Lubbers R.J."/>
            <person name="Makela M.R."/>
            <person name="Barry K."/>
            <person name="Chovatia M."/>
            <person name="Clum A."/>
            <person name="Daum C."/>
            <person name="Haridas S."/>
            <person name="He G."/>
            <person name="LaButti K."/>
            <person name="Lipzen A."/>
            <person name="Mondo S."/>
            <person name="Riley R."/>
            <person name="Salamov A."/>
            <person name="Simmons B.A."/>
            <person name="Magnuson J.K."/>
            <person name="Henrissat B."/>
            <person name="Mortensen U.H."/>
            <person name="Larsen T.O."/>
            <person name="Devries R.P."/>
            <person name="Grigoriev I.V."/>
            <person name="Machida M."/>
            <person name="Baker S.E."/>
            <person name="Andersen M.R."/>
        </authorList>
    </citation>
    <scope>NUCLEOTIDE SEQUENCE [LARGE SCALE GENOMIC DNA]</scope>
    <source>
        <strain evidence="1">IBT 14317</strain>
    </source>
</reference>
<name>A0A5N7CBY2_PETAA</name>
<gene>
    <name evidence="1" type="ORF">BDV23DRAFT_152810</name>
</gene>
<protein>
    <submittedName>
        <fullName evidence="1">Uncharacterized protein</fullName>
    </submittedName>
</protein>
<accession>A0A5N7CBY2</accession>
<dbReference type="EMBL" id="ML735243">
    <property type="protein sequence ID" value="KAE8391660.1"/>
    <property type="molecule type" value="Genomic_DNA"/>
</dbReference>
<dbReference type="OrthoDB" id="4450889at2759"/>
<evidence type="ECO:0000313" key="1">
    <source>
        <dbReference type="EMBL" id="KAE8391660.1"/>
    </source>
</evidence>
<proteinExistence type="predicted"/>
<dbReference type="Proteomes" id="UP000326877">
    <property type="component" value="Unassembled WGS sequence"/>
</dbReference>
<organism evidence="1">
    <name type="scientific">Petromyces alliaceus</name>
    <name type="common">Aspergillus alliaceus</name>
    <dbReference type="NCBI Taxonomy" id="209559"/>
    <lineage>
        <taxon>Eukaryota</taxon>
        <taxon>Fungi</taxon>
        <taxon>Dikarya</taxon>
        <taxon>Ascomycota</taxon>
        <taxon>Pezizomycotina</taxon>
        <taxon>Eurotiomycetes</taxon>
        <taxon>Eurotiomycetidae</taxon>
        <taxon>Eurotiales</taxon>
        <taxon>Aspergillaceae</taxon>
        <taxon>Aspergillus</taxon>
        <taxon>Aspergillus subgen. Circumdati</taxon>
    </lineage>
</organism>